<dbReference type="GO" id="GO:0005886">
    <property type="term" value="C:plasma membrane"/>
    <property type="evidence" value="ECO:0007669"/>
    <property type="project" value="UniProtKB-SubCell"/>
</dbReference>
<evidence type="ECO:0000256" key="3">
    <source>
        <dbReference type="ARBA" id="ARBA00022475"/>
    </source>
</evidence>
<gene>
    <name evidence="9" type="ORF">HZR21_09190</name>
</gene>
<proteinExistence type="inferred from homology"/>
<comment type="subcellular location">
    <subcellularLocation>
        <location evidence="1 7">Cell membrane</location>
        <topology evidence="1 7">Multi-pass membrane protein</topology>
    </subcellularLocation>
</comment>
<dbReference type="RefSeq" id="WP_180747401.1">
    <property type="nucleotide sequence ID" value="NZ_CBCRWQ010000019.1"/>
</dbReference>
<dbReference type="SUPFAM" id="SSF161098">
    <property type="entry name" value="MetI-like"/>
    <property type="match status" value="1"/>
</dbReference>
<sequence>MKKYIFFRVLRALLSIVIVTTIVYALVFSLIPRRQIFTSDEQYARVAGKADARREYENAVFERQGYIDYLNQKALVNKVQKNDPNYDGTDSKANLQAAEKWAKSAKGNWKIEQLPISKKIYATREIPIWQRVGKFYANLIQIDHPWKIQDKSNPNLKHYIKFTWEKGGGPAIIGSGTEHKYLLYFDGTFPFIHQKFITINLGQSYPTFSGRSVVDVLTSGQGETVTREITLEDGKTMNTSMNIHTATYQSPKNQSERMKRIFKDDYTNVKNFYKDPSMIGNSARISIIGTILAYLFSTFLAVYLSRHAGGIIDRFGLIFITALIALPSLAIIYTDRFLGSLIGLPGSFTTLGAGNVATYIMPTLIVALISTPPLTMWTRRYMVDQQSADYIKFARAKGLSEKEISRKHIFKNAAIPVVNGIPSAIVAAVAGATMTETIFLVPGLGKMLPDAISANNSSVVVGITFILTTLAVFAVLVGDIIMQIIDPRIQFATKSKTKSKAKSKTKHAKGEK</sequence>
<feature type="transmembrane region" description="Helical" evidence="7">
    <location>
        <begin position="285"/>
        <end position="303"/>
    </location>
</feature>
<evidence type="ECO:0000256" key="2">
    <source>
        <dbReference type="ARBA" id="ARBA00022448"/>
    </source>
</evidence>
<protein>
    <submittedName>
        <fullName evidence="9">ABC transporter permease</fullName>
    </submittedName>
</protein>
<feature type="transmembrane region" description="Helical" evidence="7">
    <location>
        <begin position="459"/>
        <end position="481"/>
    </location>
</feature>
<evidence type="ECO:0000256" key="7">
    <source>
        <dbReference type="RuleBase" id="RU363032"/>
    </source>
</evidence>
<accession>A0A7V8N2J0</accession>
<feature type="domain" description="ABC transmembrane type-1" evidence="8">
    <location>
        <begin position="279"/>
        <end position="482"/>
    </location>
</feature>
<dbReference type="GO" id="GO:0015833">
    <property type="term" value="P:peptide transport"/>
    <property type="evidence" value="ECO:0007669"/>
    <property type="project" value="UniProtKB-KW"/>
</dbReference>
<evidence type="ECO:0000259" key="8">
    <source>
        <dbReference type="PROSITE" id="PS50928"/>
    </source>
</evidence>
<reference evidence="9 10" key="1">
    <citation type="submission" date="2020-07" db="EMBL/GenBank/DDBJ databases">
        <authorList>
            <person name="Hilgarth M."/>
            <person name="Werum V."/>
            <person name="Vogel R.F."/>
        </authorList>
    </citation>
    <scope>NUCLEOTIDE SEQUENCE [LARGE SCALE GENOMIC DNA]</scope>
    <source>
        <strain evidence="9 10">DSM 28961</strain>
    </source>
</reference>
<comment type="similarity">
    <text evidence="7">Belongs to the binding-protein-dependent transport system permease family.</text>
</comment>
<feature type="transmembrane region" description="Helical" evidence="7">
    <location>
        <begin position="413"/>
        <end position="439"/>
    </location>
</feature>
<evidence type="ECO:0000256" key="5">
    <source>
        <dbReference type="ARBA" id="ARBA00022989"/>
    </source>
</evidence>
<evidence type="ECO:0000313" key="9">
    <source>
        <dbReference type="EMBL" id="MBA0017288.1"/>
    </source>
</evidence>
<dbReference type="AlphaFoldDB" id="A0A7V8N2J0"/>
<comment type="caution">
    <text evidence="9">The sequence shown here is derived from an EMBL/GenBank/DDBJ whole genome shotgun (WGS) entry which is preliminary data.</text>
</comment>
<keyword evidence="5 7" id="KW-1133">Transmembrane helix</keyword>
<dbReference type="InterPro" id="IPR035906">
    <property type="entry name" value="MetI-like_sf"/>
</dbReference>
<feature type="transmembrane region" description="Helical" evidence="7">
    <location>
        <begin position="315"/>
        <end position="333"/>
    </location>
</feature>
<dbReference type="GO" id="GO:0015031">
    <property type="term" value="P:protein transport"/>
    <property type="evidence" value="ECO:0007669"/>
    <property type="project" value="UniProtKB-KW"/>
</dbReference>
<dbReference type="Pfam" id="PF00528">
    <property type="entry name" value="BPD_transp_1"/>
    <property type="match status" value="1"/>
</dbReference>
<feature type="transmembrane region" description="Helical" evidence="7">
    <location>
        <begin position="12"/>
        <end position="31"/>
    </location>
</feature>
<evidence type="ECO:0000256" key="6">
    <source>
        <dbReference type="ARBA" id="ARBA00023136"/>
    </source>
</evidence>
<dbReference type="Gene3D" id="1.10.3720.10">
    <property type="entry name" value="MetI-like"/>
    <property type="match status" value="1"/>
</dbReference>
<keyword evidence="6 7" id="KW-0472">Membrane</keyword>
<dbReference type="CDD" id="cd06261">
    <property type="entry name" value="TM_PBP2"/>
    <property type="match status" value="1"/>
</dbReference>
<evidence type="ECO:0000313" key="10">
    <source>
        <dbReference type="Proteomes" id="UP000530186"/>
    </source>
</evidence>
<dbReference type="EMBL" id="JACBNY010000019">
    <property type="protein sequence ID" value="MBA0017288.1"/>
    <property type="molecule type" value="Genomic_DNA"/>
</dbReference>
<keyword evidence="3" id="KW-1003">Cell membrane</keyword>
<organism evidence="9 10">
    <name type="scientific">Pseudolactococcus laudensis</name>
    <dbReference type="NCBI Taxonomy" id="1494461"/>
    <lineage>
        <taxon>Bacteria</taxon>
        <taxon>Bacillati</taxon>
        <taxon>Bacillota</taxon>
        <taxon>Bacilli</taxon>
        <taxon>Lactobacillales</taxon>
        <taxon>Streptococcaceae</taxon>
        <taxon>Pseudolactococcus</taxon>
    </lineage>
</organism>
<dbReference type="GeneID" id="303195691"/>
<dbReference type="Proteomes" id="UP000530186">
    <property type="component" value="Unassembled WGS sequence"/>
</dbReference>
<dbReference type="PANTHER" id="PTHR30465">
    <property type="entry name" value="INNER MEMBRANE ABC TRANSPORTER"/>
    <property type="match status" value="1"/>
</dbReference>
<name>A0A7V8N2J0_9LACT</name>
<keyword evidence="4 7" id="KW-0812">Transmembrane</keyword>
<dbReference type="PROSITE" id="PS50928">
    <property type="entry name" value="ABC_TM1"/>
    <property type="match status" value="1"/>
</dbReference>
<dbReference type="PANTHER" id="PTHR30465:SF0">
    <property type="entry name" value="OLIGOPEPTIDE TRANSPORT SYSTEM PERMEASE PROTEIN APPB"/>
    <property type="match status" value="1"/>
</dbReference>
<keyword evidence="2 7" id="KW-0813">Transport</keyword>
<evidence type="ECO:0000256" key="4">
    <source>
        <dbReference type="ARBA" id="ARBA00022692"/>
    </source>
</evidence>
<feature type="transmembrane region" description="Helical" evidence="7">
    <location>
        <begin position="353"/>
        <end position="371"/>
    </location>
</feature>
<evidence type="ECO:0000256" key="1">
    <source>
        <dbReference type="ARBA" id="ARBA00004651"/>
    </source>
</evidence>
<dbReference type="GO" id="GO:0055085">
    <property type="term" value="P:transmembrane transport"/>
    <property type="evidence" value="ECO:0007669"/>
    <property type="project" value="InterPro"/>
</dbReference>
<dbReference type="InterPro" id="IPR000515">
    <property type="entry name" value="MetI-like"/>
</dbReference>
<keyword evidence="10" id="KW-1185">Reference proteome</keyword>